<protein>
    <recommendedName>
        <fullName evidence="4">ATP synthase subunit J, mitochondrial</fullName>
    </recommendedName>
</protein>
<dbReference type="PANTHER" id="PTHR28060">
    <property type="entry name" value="ATP SYNTHASE SUBUNIT J, MITOCHONDRIAL"/>
    <property type="match status" value="1"/>
</dbReference>
<dbReference type="GO" id="GO:0045259">
    <property type="term" value="C:proton-transporting ATP synthase complex"/>
    <property type="evidence" value="ECO:0007669"/>
    <property type="project" value="InterPro"/>
</dbReference>
<evidence type="ECO:0000313" key="2">
    <source>
        <dbReference type="EMBL" id="KND87780.1"/>
    </source>
</evidence>
<sequence>MGNVRENALCEFRPFSGQNLKLLPEAATLARLRLSIRRERALLLWSSKKARREDSISSNLAAPSTHSDPRDTHEPAHDVLARRHPLQEVSGSFPEADVALLRSRYVIRRYPRRILAPPTRDYCDNSRKRGWTAINGVAGLVIAYGANSAQNAMMASDEWKNDPRNPNAKTGSGH</sequence>
<organism evidence="2 3">
    <name type="scientific">Tolypocladium ophioglossoides (strain CBS 100239)</name>
    <name type="common">Snaketongue truffleclub</name>
    <name type="synonym">Elaphocordyceps ophioglossoides</name>
    <dbReference type="NCBI Taxonomy" id="1163406"/>
    <lineage>
        <taxon>Eukaryota</taxon>
        <taxon>Fungi</taxon>
        <taxon>Dikarya</taxon>
        <taxon>Ascomycota</taxon>
        <taxon>Pezizomycotina</taxon>
        <taxon>Sordariomycetes</taxon>
        <taxon>Hypocreomycetidae</taxon>
        <taxon>Hypocreales</taxon>
        <taxon>Ophiocordycipitaceae</taxon>
        <taxon>Tolypocladium</taxon>
    </lineage>
</organism>
<dbReference type="STRING" id="1163406.A0A0L0N1T5"/>
<dbReference type="GO" id="GO:0046933">
    <property type="term" value="F:proton-transporting ATP synthase activity, rotational mechanism"/>
    <property type="evidence" value="ECO:0007669"/>
    <property type="project" value="TreeGrafter"/>
</dbReference>
<evidence type="ECO:0000256" key="1">
    <source>
        <dbReference type="SAM" id="MobiDB-lite"/>
    </source>
</evidence>
<proteinExistence type="predicted"/>
<keyword evidence="3" id="KW-1185">Reference proteome</keyword>
<dbReference type="InterPro" id="IPR006995">
    <property type="entry name" value="ATP_synth_F0_jsu"/>
</dbReference>
<name>A0A0L0N1T5_TOLOC</name>
<dbReference type="AlphaFoldDB" id="A0A0L0N1T5"/>
<comment type="caution">
    <text evidence="2">The sequence shown here is derived from an EMBL/GenBank/DDBJ whole genome shotgun (WGS) entry which is preliminary data.</text>
</comment>
<feature type="region of interest" description="Disordered" evidence="1">
    <location>
        <begin position="55"/>
        <end position="75"/>
    </location>
</feature>
<evidence type="ECO:0008006" key="4">
    <source>
        <dbReference type="Google" id="ProtNLM"/>
    </source>
</evidence>
<dbReference type="OrthoDB" id="5520611at2759"/>
<dbReference type="EMBL" id="LFRF01000032">
    <property type="protein sequence ID" value="KND87780.1"/>
    <property type="molecule type" value="Genomic_DNA"/>
</dbReference>
<dbReference type="PANTHER" id="PTHR28060:SF1">
    <property type="entry name" value="ATP SYNTHASE SUBUNIT J, MITOCHONDRIAL"/>
    <property type="match status" value="1"/>
</dbReference>
<dbReference type="Proteomes" id="UP000036947">
    <property type="component" value="Unassembled WGS sequence"/>
</dbReference>
<accession>A0A0L0N1T5</accession>
<dbReference type="Pfam" id="PF04911">
    <property type="entry name" value="ATP-synt_J"/>
    <property type="match status" value="1"/>
</dbReference>
<gene>
    <name evidence="2" type="ORF">TOPH_07543</name>
</gene>
<reference evidence="2 3" key="1">
    <citation type="journal article" date="2015" name="BMC Genomics">
        <title>The genome of the truffle-parasite Tolypocladium ophioglossoides and the evolution of antifungal peptaibiotics.</title>
        <authorList>
            <person name="Quandt C.A."/>
            <person name="Bushley K.E."/>
            <person name="Spatafora J.W."/>
        </authorList>
    </citation>
    <scope>NUCLEOTIDE SEQUENCE [LARGE SCALE GENOMIC DNA]</scope>
    <source>
        <strain evidence="2 3">CBS 100239</strain>
    </source>
</reference>
<feature type="compositionally biased region" description="Polar residues" evidence="1">
    <location>
        <begin position="56"/>
        <end position="66"/>
    </location>
</feature>
<evidence type="ECO:0000313" key="3">
    <source>
        <dbReference type="Proteomes" id="UP000036947"/>
    </source>
</evidence>